<organism evidence="9 10">
    <name type="scientific">Glutinoglossum americanum</name>
    <dbReference type="NCBI Taxonomy" id="1670608"/>
    <lineage>
        <taxon>Eukaryota</taxon>
        <taxon>Fungi</taxon>
        <taxon>Dikarya</taxon>
        <taxon>Ascomycota</taxon>
        <taxon>Pezizomycotina</taxon>
        <taxon>Geoglossomycetes</taxon>
        <taxon>Geoglossales</taxon>
        <taxon>Geoglossaceae</taxon>
        <taxon>Glutinoglossum</taxon>
    </lineage>
</organism>
<dbReference type="GO" id="GO:0006890">
    <property type="term" value="P:retrograde vesicle-mediated transport, Golgi to endoplasmic reticulum"/>
    <property type="evidence" value="ECO:0007669"/>
    <property type="project" value="TreeGrafter"/>
</dbReference>
<dbReference type="FunFam" id="1.10.3630.10:FF:000002">
    <property type="entry name" value="Vacuolar sorting-associated 74 protein"/>
    <property type="match status" value="1"/>
</dbReference>
<dbReference type="GO" id="GO:0007030">
    <property type="term" value="P:Golgi organization"/>
    <property type="evidence" value="ECO:0007669"/>
    <property type="project" value="TreeGrafter"/>
</dbReference>
<evidence type="ECO:0000256" key="1">
    <source>
        <dbReference type="ARBA" id="ARBA00004344"/>
    </source>
</evidence>
<dbReference type="GO" id="GO:0034067">
    <property type="term" value="P:protein localization to Golgi apparatus"/>
    <property type="evidence" value="ECO:0007669"/>
    <property type="project" value="UniProtKB-ARBA"/>
</dbReference>
<comment type="subcellular location">
    <subcellularLocation>
        <location evidence="1">Golgi apparatus</location>
        <location evidence="1">Golgi stack membrane</location>
        <topology evidence="1">Peripheral membrane protein</topology>
        <orientation evidence="1">Cytoplasmic side</orientation>
    </subcellularLocation>
</comment>
<sequence>MSSSTSGLTRRRGVTGVGPDDDDGTSSPASKPQSSLDIRGPETSYTSGENGHKIAFDPQDISESEERSKQPKLTLMEEVLLLGLKDKQGYLSFWNDNISYALRGCIVIELAFRGRVSMQKDSSRRRFPLADRVIEVIDDTLTGEVLLDEALKMMKSSEKMSWYLELGETWNLMKIGYQLKQVRERLAKGLVDKGILRTEKRNFLLFDMATHPVADGGAKDEIRRRVRNVLTNRTVVLPESQFLPADMEFRYLRTIAMVCAAYAANVLENALATLGHESRERAFAQVDELLAEYSQWPFGSRAGGSAGIGANLGRVVSEEANNAKDKELQLEKPAGVPLEFSARKSHYGNGSILSGSCFC</sequence>
<evidence type="ECO:0000313" key="9">
    <source>
        <dbReference type="EMBL" id="KAH0542361.1"/>
    </source>
</evidence>
<dbReference type="InterPro" id="IPR038261">
    <property type="entry name" value="GPP34-like_sf"/>
</dbReference>
<evidence type="ECO:0000256" key="3">
    <source>
        <dbReference type="ARBA" id="ARBA00023034"/>
    </source>
</evidence>
<proteinExistence type="inferred from homology"/>
<dbReference type="PANTHER" id="PTHR12704">
    <property type="entry name" value="TRANS-GOLGI PROTEIN GMX33"/>
    <property type="match status" value="1"/>
</dbReference>
<gene>
    <name evidence="9" type="primary">VPS74</name>
    <name evidence="9" type="ORF">FGG08_003206</name>
</gene>
<keyword evidence="3" id="KW-0333">Golgi apparatus</keyword>
<keyword evidence="5" id="KW-0472">Membrane</keyword>
<dbReference type="EMBL" id="JAGHQL010000055">
    <property type="protein sequence ID" value="KAH0542361.1"/>
    <property type="molecule type" value="Genomic_DNA"/>
</dbReference>
<dbReference type="OrthoDB" id="2189106at2759"/>
<dbReference type="GO" id="GO:0005829">
    <property type="term" value="C:cytosol"/>
    <property type="evidence" value="ECO:0007669"/>
    <property type="project" value="TreeGrafter"/>
</dbReference>
<protein>
    <recommendedName>
        <fullName evidence="7">Vacuolar protein sorting-associated protein 74</fullName>
    </recommendedName>
</protein>
<dbReference type="Proteomes" id="UP000698800">
    <property type="component" value="Unassembled WGS sequence"/>
</dbReference>
<evidence type="ECO:0000256" key="2">
    <source>
        <dbReference type="ARBA" id="ARBA00007284"/>
    </source>
</evidence>
<comment type="function">
    <text evidence="6">Phosphatidylinositol-4-phosphate-binding protein that links Golgi membranes to the cytoskeleton and may participate in the tensile force required for vesicle budding from the Golgi. Thereby, may play a role in Golgi membrane trafficking and could indirectly give its flattened shape to the Golgi apparatus. May also bind to the coatomer to regulate Golgi membrane trafficking. May play a role in anterograde transport from the Golgi to the plasma membrane and regulate secretion. Mediates the cis and medial Golgi localization of mannosyltransferases through direct binding of their cytosolic domains. Involved in vacuolar protein sorting.</text>
</comment>
<comment type="similarity">
    <text evidence="2">Belongs to the GOLPH3/VPS74 family.</text>
</comment>
<evidence type="ECO:0000256" key="4">
    <source>
        <dbReference type="ARBA" id="ARBA00023121"/>
    </source>
</evidence>
<evidence type="ECO:0000313" key="10">
    <source>
        <dbReference type="Proteomes" id="UP000698800"/>
    </source>
</evidence>
<dbReference type="GO" id="GO:0043001">
    <property type="term" value="P:Golgi to plasma membrane protein transport"/>
    <property type="evidence" value="ECO:0007669"/>
    <property type="project" value="TreeGrafter"/>
</dbReference>
<evidence type="ECO:0000256" key="6">
    <source>
        <dbReference type="ARBA" id="ARBA00058727"/>
    </source>
</evidence>
<dbReference type="GO" id="GO:0070273">
    <property type="term" value="F:phosphatidylinositol-4-phosphate binding"/>
    <property type="evidence" value="ECO:0007669"/>
    <property type="project" value="InterPro"/>
</dbReference>
<evidence type="ECO:0000256" key="8">
    <source>
        <dbReference type="SAM" id="MobiDB-lite"/>
    </source>
</evidence>
<keyword evidence="10" id="KW-1185">Reference proteome</keyword>
<dbReference type="InterPro" id="IPR008628">
    <property type="entry name" value="GPP34-like"/>
</dbReference>
<reference evidence="9" key="1">
    <citation type="submission" date="2021-03" db="EMBL/GenBank/DDBJ databases">
        <title>Comparative genomics and phylogenomic investigation of the class Geoglossomycetes provide insights into ecological specialization and systematics.</title>
        <authorList>
            <person name="Melie T."/>
            <person name="Pirro S."/>
            <person name="Miller A.N."/>
            <person name="Quandt A."/>
        </authorList>
    </citation>
    <scope>NUCLEOTIDE SEQUENCE</scope>
    <source>
        <strain evidence="9">GBOQ0MN5Z8</strain>
    </source>
</reference>
<accession>A0A9P8I4R4</accession>
<keyword evidence="4" id="KW-0446">Lipid-binding</keyword>
<feature type="region of interest" description="Disordered" evidence="8">
    <location>
        <begin position="1"/>
        <end position="70"/>
    </location>
</feature>
<dbReference type="GO" id="GO:0000139">
    <property type="term" value="C:Golgi membrane"/>
    <property type="evidence" value="ECO:0007669"/>
    <property type="project" value="GOC"/>
</dbReference>
<dbReference type="GO" id="GO:0032580">
    <property type="term" value="C:Golgi cisterna membrane"/>
    <property type="evidence" value="ECO:0007669"/>
    <property type="project" value="UniProtKB-SubCell"/>
</dbReference>
<dbReference type="Gene3D" id="1.10.3630.10">
    <property type="entry name" value="yeast vps74-n-term truncation variant domain like"/>
    <property type="match status" value="1"/>
</dbReference>
<evidence type="ECO:0000256" key="7">
    <source>
        <dbReference type="ARBA" id="ARBA00073084"/>
    </source>
</evidence>
<dbReference type="GO" id="GO:0005802">
    <property type="term" value="C:trans-Golgi network"/>
    <property type="evidence" value="ECO:0007669"/>
    <property type="project" value="TreeGrafter"/>
</dbReference>
<dbReference type="PANTHER" id="PTHR12704:SF2">
    <property type="entry name" value="GOLGI PHOSPHOPROTEIN 3 HOMOLOG SAURON"/>
    <property type="match status" value="1"/>
</dbReference>
<dbReference type="AlphaFoldDB" id="A0A9P8I4R4"/>
<dbReference type="GO" id="GO:0048194">
    <property type="term" value="P:Golgi vesicle budding"/>
    <property type="evidence" value="ECO:0007669"/>
    <property type="project" value="TreeGrafter"/>
</dbReference>
<name>A0A9P8I4R4_9PEZI</name>
<dbReference type="Pfam" id="PF05719">
    <property type="entry name" value="GPP34"/>
    <property type="match status" value="1"/>
</dbReference>
<evidence type="ECO:0000256" key="5">
    <source>
        <dbReference type="ARBA" id="ARBA00023136"/>
    </source>
</evidence>
<comment type="caution">
    <text evidence="9">The sequence shown here is derived from an EMBL/GenBank/DDBJ whole genome shotgun (WGS) entry which is preliminary data.</text>
</comment>